<dbReference type="STRING" id="3871.A0A1J7GLM6"/>
<dbReference type="PANTHER" id="PTHR31973">
    <property type="entry name" value="POLYPROTEIN, PUTATIVE-RELATED"/>
    <property type="match status" value="1"/>
</dbReference>
<dbReference type="EMBL" id="CM007371">
    <property type="protein sequence ID" value="OIW01432.1"/>
    <property type="molecule type" value="Genomic_DNA"/>
</dbReference>
<reference evidence="2 3" key="1">
    <citation type="journal article" date="2017" name="Plant Biotechnol. J.">
        <title>A comprehensive draft genome sequence for lupin (Lupinus angustifolius), an emerging health food: insights into plant-microbe interactions and legume evolution.</title>
        <authorList>
            <person name="Hane J.K."/>
            <person name="Ming Y."/>
            <person name="Kamphuis L.G."/>
            <person name="Nelson M.N."/>
            <person name="Garg G."/>
            <person name="Atkins C.A."/>
            <person name="Bayer P.E."/>
            <person name="Bravo A."/>
            <person name="Bringans S."/>
            <person name="Cannon S."/>
            <person name="Edwards D."/>
            <person name="Foley R."/>
            <person name="Gao L.L."/>
            <person name="Harrison M.J."/>
            <person name="Huang W."/>
            <person name="Hurgobin B."/>
            <person name="Li S."/>
            <person name="Liu C.W."/>
            <person name="McGrath A."/>
            <person name="Morahan G."/>
            <person name="Murray J."/>
            <person name="Weller J."/>
            <person name="Jian J."/>
            <person name="Singh K.B."/>
        </authorList>
    </citation>
    <scope>NUCLEOTIDE SEQUENCE [LARGE SCALE GENOMIC DNA]</scope>
    <source>
        <strain evidence="3">cv. Tanjil</strain>
        <tissue evidence="2">Whole plant</tissue>
    </source>
</reference>
<evidence type="ECO:0000313" key="2">
    <source>
        <dbReference type="EMBL" id="OIW01432.1"/>
    </source>
</evidence>
<dbReference type="Proteomes" id="UP000188354">
    <property type="component" value="Chromosome LG11"/>
</dbReference>
<proteinExistence type="predicted"/>
<organism evidence="2 3">
    <name type="scientific">Lupinus angustifolius</name>
    <name type="common">Narrow-leaved blue lupine</name>
    <dbReference type="NCBI Taxonomy" id="3871"/>
    <lineage>
        <taxon>Eukaryota</taxon>
        <taxon>Viridiplantae</taxon>
        <taxon>Streptophyta</taxon>
        <taxon>Embryophyta</taxon>
        <taxon>Tracheophyta</taxon>
        <taxon>Spermatophyta</taxon>
        <taxon>Magnoliopsida</taxon>
        <taxon>eudicotyledons</taxon>
        <taxon>Gunneridae</taxon>
        <taxon>Pentapetalae</taxon>
        <taxon>rosids</taxon>
        <taxon>fabids</taxon>
        <taxon>Fabales</taxon>
        <taxon>Fabaceae</taxon>
        <taxon>Papilionoideae</taxon>
        <taxon>50 kb inversion clade</taxon>
        <taxon>genistoids sensu lato</taxon>
        <taxon>core genistoids</taxon>
        <taxon>Genisteae</taxon>
        <taxon>Lupinus</taxon>
    </lineage>
</organism>
<evidence type="ECO:0000259" key="1">
    <source>
        <dbReference type="Pfam" id="PF10551"/>
    </source>
</evidence>
<dbReference type="OMA" id="GETSNAW"/>
<dbReference type="AlphaFoldDB" id="A0A1J7GLM6"/>
<gene>
    <name evidence="2" type="ORF">TanjilG_11150</name>
</gene>
<dbReference type="Gramene" id="OIW01432">
    <property type="protein sequence ID" value="OIW01432"/>
    <property type="gene ID" value="TanjilG_11150"/>
</dbReference>
<keyword evidence="3" id="KW-1185">Reference proteome</keyword>
<dbReference type="PANTHER" id="PTHR31973:SF195">
    <property type="entry name" value="MUDR FAMILY TRANSPOSASE"/>
    <property type="match status" value="1"/>
</dbReference>
<feature type="domain" description="MULE transposase" evidence="1">
    <location>
        <begin position="54"/>
        <end position="95"/>
    </location>
</feature>
<sequence>MNVVQYFCPGTIVKYQTHHQVVDGMEDPCRIILDRIFWTFKPCIEGFGYCKPILQVDGTFLTGKYTGTLLIASSQDGNRRVFPVAFAIVEGEAKEA</sequence>
<evidence type="ECO:0000313" key="3">
    <source>
        <dbReference type="Proteomes" id="UP000188354"/>
    </source>
</evidence>
<protein>
    <recommendedName>
        <fullName evidence="1">MULE transposase domain-containing protein</fullName>
    </recommendedName>
</protein>
<accession>A0A1J7GLM6</accession>
<dbReference type="Pfam" id="PF10551">
    <property type="entry name" value="MULE"/>
    <property type="match status" value="1"/>
</dbReference>
<name>A0A1J7GLM6_LUPAN</name>
<dbReference type="InterPro" id="IPR018289">
    <property type="entry name" value="MULE_transposase_dom"/>
</dbReference>